<dbReference type="AlphaFoldDB" id="X1L8Z1"/>
<organism evidence="1">
    <name type="scientific">marine sediment metagenome</name>
    <dbReference type="NCBI Taxonomy" id="412755"/>
    <lineage>
        <taxon>unclassified sequences</taxon>
        <taxon>metagenomes</taxon>
        <taxon>ecological metagenomes</taxon>
    </lineage>
</organism>
<dbReference type="InterPro" id="IPR013211">
    <property type="entry name" value="LVIVD"/>
</dbReference>
<protein>
    <recommendedName>
        <fullName evidence="2">LVIVD repeat-containing protein</fullName>
    </recommendedName>
</protein>
<proteinExistence type="predicted"/>
<dbReference type="Pfam" id="PF08309">
    <property type="entry name" value="LVIVD"/>
    <property type="match status" value="1"/>
</dbReference>
<evidence type="ECO:0000313" key="1">
    <source>
        <dbReference type="EMBL" id="GAI15498.1"/>
    </source>
</evidence>
<dbReference type="EMBL" id="BARV01010716">
    <property type="protein sequence ID" value="GAI15498.1"/>
    <property type="molecule type" value="Genomic_DNA"/>
</dbReference>
<name>X1L8Z1_9ZZZZ</name>
<evidence type="ECO:0008006" key="2">
    <source>
        <dbReference type="Google" id="ProtNLM"/>
    </source>
</evidence>
<accession>X1L8Z1</accession>
<comment type="caution">
    <text evidence="1">The sequence shown here is derived from an EMBL/GenBank/DDBJ whole genome shotgun (WGS) entry which is preliminary data.</text>
</comment>
<gene>
    <name evidence="1" type="ORF">S06H3_20639</name>
</gene>
<feature type="non-terminal residue" evidence="1">
    <location>
        <position position="78"/>
    </location>
</feature>
<reference evidence="1" key="1">
    <citation type="journal article" date="2014" name="Front. Microbiol.">
        <title>High frequency of phylogenetically diverse reductive dehalogenase-homologous genes in deep subseafloor sedimentary metagenomes.</title>
        <authorList>
            <person name="Kawai M."/>
            <person name="Futagami T."/>
            <person name="Toyoda A."/>
            <person name="Takaki Y."/>
            <person name="Nishi S."/>
            <person name="Hori S."/>
            <person name="Arai W."/>
            <person name="Tsubouchi T."/>
            <person name="Morono Y."/>
            <person name="Uchiyama I."/>
            <person name="Ito T."/>
            <person name="Fujiyama A."/>
            <person name="Inagaki F."/>
            <person name="Takami H."/>
        </authorList>
    </citation>
    <scope>NUCLEOTIDE SEQUENCE</scope>
    <source>
        <strain evidence="1">Expedition CK06-06</strain>
    </source>
</reference>
<sequence length="78" mass="8488">MWNMDIIITSIKTQCSAGEAKDVTVKGGYAYVAYGADGLKLLDISDLSRITRADAIDTYNELNQVAIFGDYLYAIDSG</sequence>